<accession>A2DKK5</accession>
<keyword evidence="1" id="KW-0472">Membrane</keyword>
<organism evidence="2 3">
    <name type="scientific">Trichomonas vaginalis (strain ATCC PRA-98 / G3)</name>
    <dbReference type="NCBI Taxonomy" id="412133"/>
    <lineage>
        <taxon>Eukaryota</taxon>
        <taxon>Metamonada</taxon>
        <taxon>Parabasalia</taxon>
        <taxon>Trichomonadida</taxon>
        <taxon>Trichomonadidae</taxon>
        <taxon>Trichomonas</taxon>
    </lineage>
</organism>
<dbReference type="VEuPathDB" id="TrichDB:TVAG_246660"/>
<keyword evidence="1" id="KW-1133">Transmembrane helix</keyword>
<evidence type="ECO:0000313" key="3">
    <source>
        <dbReference type="Proteomes" id="UP000001542"/>
    </source>
</evidence>
<protein>
    <submittedName>
        <fullName evidence="2">Uncharacterized protein</fullName>
    </submittedName>
</protein>
<reference evidence="2" key="2">
    <citation type="journal article" date="2007" name="Science">
        <title>Draft genome sequence of the sexually transmitted pathogen Trichomonas vaginalis.</title>
        <authorList>
            <person name="Carlton J.M."/>
            <person name="Hirt R.P."/>
            <person name="Silva J.C."/>
            <person name="Delcher A.L."/>
            <person name="Schatz M."/>
            <person name="Zhao Q."/>
            <person name="Wortman J.R."/>
            <person name="Bidwell S.L."/>
            <person name="Alsmark U.C.M."/>
            <person name="Besteiro S."/>
            <person name="Sicheritz-Ponten T."/>
            <person name="Noel C.J."/>
            <person name="Dacks J.B."/>
            <person name="Foster P.G."/>
            <person name="Simillion C."/>
            <person name="Van de Peer Y."/>
            <person name="Miranda-Saavedra D."/>
            <person name="Barton G.J."/>
            <person name="Westrop G.D."/>
            <person name="Mueller S."/>
            <person name="Dessi D."/>
            <person name="Fiori P.L."/>
            <person name="Ren Q."/>
            <person name="Paulsen I."/>
            <person name="Zhang H."/>
            <person name="Bastida-Corcuera F.D."/>
            <person name="Simoes-Barbosa A."/>
            <person name="Brown M.T."/>
            <person name="Hayes R.D."/>
            <person name="Mukherjee M."/>
            <person name="Okumura C.Y."/>
            <person name="Schneider R."/>
            <person name="Smith A.J."/>
            <person name="Vanacova S."/>
            <person name="Villalvazo M."/>
            <person name="Haas B.J."/>
            <person name="Pertea M."/>
            <person name="Feldblyum T.V."/>
            <person name="Utterback T.R."/>
            <person name="Shu C.L."/>
            <person name="Osoegawa K."/>
            <person name="de Jong P.J."/>
            <person name="Hrdy I."/>
            <person name="Horvathova L."/>
            <person name="Zubacova Z."/>
            <person name="Dolezal P."/>
            <person name="Malik S.B."/>
            <person name="Logsdon J.M. Jr."/>
            <person name="Henze K."/>
            <person name="Gupta A."/>
            <person name="Wang C.C."/>
            <person name="Dunne R.L."/>
            <person name="Upcroft J.A."/>
            <person name="Upcroft P."/>
            <person name="White O."/>
            <person name="Salzberg S.L."/>
            <person name="Tang P."/>
            <person name="Chiu C.-H."/>
            <person name="Lee Y.-S."/>
            <person name="Embley T.M."/>
            <person name="Coombs G.H."/>
            <person name="Mottram J.C."/>
            <person name="Tachezy J."/>
            <person name="Fraser-Liggett C.M."/>
            <person name="Johnson P.J."/>
        </authorList>
    </citation>
    <scope>NUCLEOTIDE SEQUENCE [LARGE SCALE GENOMIC DNA]</scope>
    <source>
        <strain evidence="2">G3</strain>
    </source>
</reference>
<dbReference type="InParanoid" id="A2DKK5"/>
<keyword evidence="1" id="KW-0812">Transmembrane</keyword>
<proteinExistence type="predicted"/>
<dbReference type="SMR" id="A2DKK5"/>
<evidence type="ECO:0000313" key="2">
    <source>
        <dbReference type="EMBL" id="EAY18988.1"/>
    </source>
</evidence>
<gene>
    <name evidence="2" type="ORF">TVAG_246660</name>
</gene>
<sequence>MTKSLIIERETKLISDTSTQENSTETTKYDDNSLPINAILVNGHKYRKEILLQFSDDYSTYRVRDDIRREFTLKVFNHPESKEFIETMKKLRGKQCVASIVEYEILQDKILIIFESGKPIKTQDIQKNLIKRRLRQVITAAGSIAEANLNFSNLHLNDFIDTNGGFRLIHFESTYQTPPDPSITTFAPLVPILTEILEGKKADLDSEDISSIQKSITLAGKTEIQNLKQLLNSDTMRDGFRVVINKGNRSATPDPHNLVPFKRRRHRQVILDYEDEEEPILIKRIEPGDVPSFTYLIFLSLGVIFSLIESIYIKLTIKLSYSFTYLMARTSLFICAVCGAILALTLKNYSVENPPISLTSKLKKWCLFLNGYVIVMIGIKSLEFNYEIITSAGAFVLMVWLLSSFIIA</sequence>
<dbReference type="RefSeq" id="XP_001579974.1">
    <property type="nucleotide sequence ID" value="XM_001579924.1"/>
</dbReference>
<dbReference type="VEuPathDB" id="TrichDB:TVAGG3_0561370"/>
<feature type="transmembrane region" description="Helical" evidence="1">
    <location>
        <begin position="325"/>
        <end position="344"/>
    </location>
</feature>
<feature type="transmembrane region" description="Helical" evidence="1">
    <location>
        <begin position="293"/>
        <end position="313"/>
    </location>
</feature>
<feature type="transmembrane region" description="Helical" evidence="1">
    <location>
        <begin position="388"/>
        <end position="407"/>
    </location>
</feature>
<dbReference type="Proteomes" id="UP000001542">
    <property type="component" value="Unassembled WGS sequence"/>
</dbReference>
<dbReference type="EMBL" id="DS113212">
    <property type="protein sequence ID" value="EAY18988.1"/>
    <property type="molecule type" value="Genomic_DNA"/>
</dbReference>
<evidence type="ECO:0000256" key="1">
    <source>
        <dbReference type="SAM" id="Phobius"/>
    </source>
</evidence>
<reference evidence="2" key="1">
    <citation type="submission" date="2006-10" db="EMBL/GenBank/DDBJ databases">
        <authorList>
            <person name="Amadeo P."/>
            <person name="Zhao Q."/>
            <person name="Wortman J."/>
            <person name="Fraser-Liggett C."/>
            <person name="Carlton J."/>
        </authorList>
    </citation>
    <scope>NUCLEOTIDE SEQUENCE</scope>
    <source>
        <strain evidence="2">G3</strain>
    </source>
</reference>
<name>A2DKK5_TRIV3</name>
<keyword evidence="3" id="KW-1185">Reference proteome</keyword>
<dbReference type="KEGG" id="tva:5464505"/>
<dbReference type="AlphaFoldDB" id="A2DKK5"/>